<evidence type="ECO:0000313" key="3">
    <source>
        <dbReference type="Proteomes" id="UP001589894"/>
    </source>
</evidence>
<gene>
    <name evidence="2" type="ORF">ACFFHU_30310</name>
</gene>
<dbReference type="RefSeq" id="WP_377343915.1">
    <property type="nucleotide sequence ID" value="NZ_JBHLUE010000034.1"/>
</dbReference>
<protein>
    <submittedName>
        <fullName evidence="2">Uncharacterized protein</fullName>
    </submittedName>
</protein>
<reference evidence="2 3" key="1">
    <citation type="submission" date="2024-09" db="EMBL/GenBank/DDBJ databases">
        <authorList>
            <person name="Sun Q."/>
            <person name="Mori K."/>
        </authorList>
    </citation>
    <scope>NUCLEOTIDE SEQUENCE [LARGE SCALE GENOMIC DNA]</scope>
    <source>
        <strain evidence="2 3">TBRC 2205</strain>
    </source>
</reference>
<evidence type="ECO:0000313" key="2">
    <source>
        <dbReference type="EMBL" id="MFC0568418.1"/>
    </source>
</evidence>
<sequence>MSTDAPPAEQPGPQVGPPPGRPRRRILPYVVAAWAMLLLGLTYLSVRHDPPTVREQRSLAEAAPVVDRAIGALAAAAGPDALLELGEPRLDRGCRLSVARDGASLSRAVTFRTAPGDAGGLLDRISTGLPAAYRSDTRAVPDGPGPRLRADAGGFVGINGGVTAPGVIELTAATGCRPDSPHPAISGPAVSGPAVSGPAVSGPAGPGPVAPGPAGSPGSGAPGSGAPVRGELSRVFAALALPGSDPAAVTAAVTTVRAGCPDGGVAETDRATAAGTPPGGPAVRLRSLTGAGPAVVDTPELYGFRDGQLGVLVRIVDGETRVSATRGC</sequence>
<feature type="compositionally biased region" description="Low complexity" evidence="1">
    <location>
        <begin position="186"/>
        <end position="203"/>
    </location>
</feature>
<comment type="caution">
    <text evidence="2">The sequence shown here is derived from an EMBL/GenBank/DDBJ whole genome shotgun (WGS) entry which is preliminary data.</text>
</comment>
<organism evidence="2 3">
    <name type="scientific">Plantactinospora siamensis</name>
    <dbReference type="NCBI Taxonomy" id="555372"/>
    <lineage>
        <taxon>Bacteria</taxon>
        <taxon>Bacillati</taxon>
        <taxon>Actinomycetota</taxon>
        <taxon>Actinomycetes</taxon>
        <taxon>Micromonosporales</taxon>
        <taxon>Micromonosporaceae</taxon>
        <taxon>Plantactinospora</taxon>
    </lineage>
</organism>
<dbReference type="EMBL" id="JBHLUE010000034">
    <property type="protein sequence ID" value="MFC0568418.1"/>
    <property type="molecule type" value="Genomic_DNA"/>
</dbReference>
<evidence type="ECO:0000256" key="1">
    <source>
        <dbReference type="SAM" id="MobiDB-lite"/>
    </source>
</evidence>
<feature type="region of interest" description="Disordered" evidence="1">
    <location>
        <begin position="1"/>
        <end position="22"/>
    </location>
</feature>
<accession>A0ABV6P845</accession>
<feature type="compositionally biased region" description="Pro residues" evidence="1">
    <location>
        <begin position="8"/>
        <end position="20"/>
    </location>
</feature>
<feature type="region of interest" description="Disordered" evidence="1">
    <location>
        <begin position="173"/>
        <end position="227"/>
    </location>
</feature>
<dbReference type="Proteomes" id="UP001589894">
    <property type="component" value="Unassembled WGS sequence"/>
</dbReference>
<keyword evidence="3" id="KW-1185">Reference proteome</keyword>
<name>A0ABV6P845_9ACTN</name>
<proteinExistence type="predicted"/>